<protein>
    <recommendedName>
        <fullName evidence="2">Thioredoxin-like fold domain-containing protein</fullName>
    </recommendedName>
</protein>
<name>A0A2N6CRV2_9GAMM</name>
<feature type="chain" id="PRO_5014600726" description="Thioredoxin-like fold domain-containing protein" evidence="1">
    <location>
        <begin position="19"/>
        <end position="164"/>
    </location>
</feature>
<evidence type="ECO:0000259" key="2">
    <source>
        <dbReference type="Pfam" id="PF13098"/>
    </source>
</evidence>
<reference evidence="3 4" key="1">
    <citation type="submission" date="2017-11" db="EMBL/GenBank/DDBJ databases">
        <title>Genome-resolved metagenomics identifies genetic mobility, metabolic interactions, and unexpected diversity in perchlorate-reducing communities.</title>
        <authorList>
            <person name="Barnum T.P."/>
            <person name="Figueroa I.A."/>
            <person name="Carlstrom C.I."/>
            <person name="Lucas L.N."/>
            <person name="Engelbrektson A.L."/>
            <person name="Coates J.D."/>
        </authorList>
    </citation>
    <scope>NUCLEOTIDE SEQUENCE [LARGE SCALE GENOMIC DNA]</scope>
    <source>
        <strain evidence="3">BM301</strain>
    </source>
</reference>
<dbReference type="Gene3D" id="3.40.30.10">
    <property type="entry name" value="Glutaredoxin"/>
    <property type="match status" value="1"/>
</dbReference>
<accession>A0A2N6CRV2</accession>
<dbReference type="STRING" id="1111735.GCA_000428045_03108"/>
<dbReference type="Pfam" id="PF13098">
    <property type="entry name" value="Thioredoxin_2"/>
    <property type="match status" value="1"/>
</dbReference>
<evidence type="ECO:0000313" key="4">
    <source>
        <dbReference type="Proteomes" id="UP000235015"/>
    </source>
</evidence>
<organism evidence="3 4">
    <name type="scientific">Sedimenticola selenatireducens</name>
    <dbReference type="NCBI Taxonomy" id="191960"/>
    <lineage>
        <taxon>Bacteria</taxon>
        <taxon>Pseudomonadati</taxon>
        <taxon>Pseudomonadota</taxon>
        <taxon>Gammaproteobacteria</taxon>
        <taxon>Chromatiales</taxon>
        <taxon>Sedimenticolaceae</taxon>
        <taxon>Sedimenticola</taxon>
    </lineage>
</organism>
<dbReference type="RefSeq" id="WP_273440852.1">
    <property type="nucleotide sequence ID" value="NZ_PKUN01000030.1"/>
</dbReference>
<dbReference type="Proteomes" id="UP000235015">
    <property type="component" value="Unassembled WGS sequence"/>
</dbReference>
<comment type="caution">
    <text evidence="3">The sequence shown here is derived from an EMBL/GenBank/DDBJ whole genome shotgun (WGS) entry which is preliminary data.</text>
</comment>
<gene>
    <name evidence="3" type="ORF">C0630_17995</name>
</gene>
<proteinExistence type="predicted"/>
<dbReference type="AlphaFoldDB" id="A0A2N6CRV2"/>
<dbReference type="EMBL" id="PKUN01000030">
    <property type="protein sequence ID" value="PLX59810.1"/>
    <property type="molecule type" value="Genomic_DNA"/>
</dbReference>
<dbReference type="SUPFAM" id="SSF52833">
    <property type="entry name" value="Thioredoxin-like"/>
    <property type="match status" value="1"/>
</dbReference>
<keyword evidence="1" id="KW-0732">Signal</keyword>
<evidence type="ECO:0000256" key="1">
    <source>
        <dbReference type="SAM" id="SignalP"/>
    </source>
</evidence>
<feature type="domain" description="Thioredoxin-like fold" evidence="2">
    <location>
        <begin position="42"/>
        <end position="143"/>
    </location>
</feature>
<dbReference type="InterPro" id="IPR036249">
    <property type="entry name" value="Thioredoxin-like_sf"/>
</dbReference>
<evidence type="ECO:0000313" key="3">
    <source>
        <dbReference type="EMBL" id="PLX59810.1"/>
    </source>
</evidence>
<dbReference type="InterPro" id="IPR012336">
    <property type="entry name" value="Thioredoxin-like_fold"/>
</dbReference>
<sequence length="164" mass="18416">MKYLLATLLLLLTTTLFADDAEHTSFAAITTATDLHADGKTAKTENKAILLLVSQEHCSFCVQIKREVISPMLRSGNYTDTLLIRELILDGVSTVIDFKGTQRDNHSFAYDYKVSVTPTLLFLDAEGKELSEQMVGIQTPDMYYYYVDQSVQEEIKAIGHQTKL</sequence>
<feature type="signal peptide" evidence="1">
    <location>
        <begin position="1"/>
        <end position="18"/>
    </location>
</feature>